<evidence type="ECO:0000256" key="1">
    <source>
        <dbReference type="ARBA" id="ARBA00004496"/>
    </source>
</evidence>
<protein>
    <recommendedName>
        <fullName evidence="3">tRNA threonylcarbamoyladenosine biosynthesis protein TsaB</fullName>
    </recommendedName>
    <alternativeName>
        <fullName evidence="6">t(6)A37 threonylcarbamoyladenosine biosynthesis protein TsaB</fullName>
    </alternativeName>
</protein>
<proteinExistence type="inferred from homology"/>
<dbReference type="InterPro" id="IPR043129">
    <property type="entry name" value="ATPase_NBD"/>
</dbReference>
<dbReference type="CDD" id="cd24032">
    <property type="entry name" value="ASKHA_NBD_TsaB"/>
    <property type="match status" value="1"/>
</dbReference>
<feature type="domain" description="Gcp-like" evidence="7">
    <location>
        <begin position="29"/>
        <end position="142"/>
    </location>
</feature>
<dbReference type="InterPro" id="IPR022496">
    <property type="entry name" value="T6A_TsaB"/>
</dbReference>
<dbReference type="EMBL" id="DROM01000093">
    <property type="protein sequence ID" value="HHH12886.1"/>
    <property type="molecule type" value="Genomic_DNA"/>
</dbReference>
<dbReference type="Gene3D" id="3.30.420.40">
    <property type="match status" value="2"/>
</dbReference>
<dbReference type="Pfam" id="PF00814">
    <property type="entry name" value="TsaD"/>
    <property type="match status" value="1"/>
</dbReference>
<dbReference type="InterPro" id="IPR000905">
    <property type="entry name" value="Gcp-like_dom"/>
</dbReference>
<dbReference type="PANTHER" id="PTHR11735">
    <property type="entry name" value="TRNA N6-ADENOSINE THREONYLCARBAMOYLTRANSFERASE"/>
    <property type="match status" value="1"/>
</dbReference>
<evidence type="ECO:0000256" key="6">
    <source>
        <dbReference type="ARBA" id="ARBA00032446"/>
    </source>
</evidence>
<evidence type="ECO:0000313" key="8">
    <source>
        <dbReference type="EMBL" id="HHH12886.1"/>
    </source>
</evidence>
<dbReference type="Proteomes" id="UP000886100">
    <property type="component" value="Unassembled WGS sequence"/>
</dbReference>
<evidence type="ECO:0000256" key="5">
    <source>
        <dbReference type="ARBA" id="ARBA00022694"/>
    </source>
</evidence>
<dbReference type="SUPFAM" id="SSF53067">
    <property type="entry name" value="Actin-like ATPase domain"/>
    <property type="match status" value="2"/>
</dbReference>
<accession>A0A7C5N7C4</accession>
<comment type="similarity">
    <text evidence="2">Belongs to the KAE1 / TsaD family. TsaB subfamily.</text>
</comment>
<dbReference type="GO" id="GO:0002949">
    <property type="term" value="P:tRNA threonylcarbamoyladenosine modification"/>
    <property type="evidence" value="ECO:0007669"/>
    <property type="project" value="InterPro"/>
</dbReference>
<dbReference type="AlphaFoldDB" id="A0A7C5N7C4"/>
<keyword evidence="4" id="KW-0963">Cytoplasm</keyword>
<name>A0A7C5N7C4_9GAMM</name>
<sequence length="228" mass="24180">MKLLAIDTTETACSVALALDGDAIWRHRVAPRQHSELVLPMAAELLEEAGLPLSRLDAIAFSRGPGSFTGVRIATAVAQGLALGADLPLVPVSTLLSLAQGAFREAGAAHVLAALDARMGELYWAAVEVGDEGPRLLSEERVAPPPRVTAPGRDDWVAVGSGWDAHLEALMPRFRPVRVLHGWQIHARDVAAVGAVERARGGGVPPERALPVYLRNEVAKKSAVQPLE</sequence>
<gene>
    <name evidence="8" type="primary">tsaB</name>
    <name evidence="8" type="ORF">ENJ98_01490</name>
</gene>
<organism evidence="8">
    <name type="scientific">Thiolapillus brandeum</name>
    <dbReference type="NCBI Taxonomy" id="1076588"/>
    <lineage>
        <taxon>Bacteria</taxon>
        <taxon>Pseudomonadati</taxon>
        <taxon>Pseudomonadota</taxon>
        <taxon>Gammaproteobacteria</taxon>
        <taxon>Chromatiales</taxon>
        <taxon>Sedimenticolaceae</taxon>
        <taxon>Thiolapillus</taxon>
    </lineage>
</organism>
<comment type="subcellular location">
    <subcellularLocation>
        <location evidence="1">Cytoplasm</location>
    </subcellularLocation>
</comment>
<reference evidence="8" key="1">
    <citation type="journal article" date="2020" name="mSystems">
        <title>Genome- and Community-Level Interaction Insights into Carbon Utilization and Element Cycling Functions of Hydrothermarchaeota in Hydrothermal Sediment.</title>
        <authorList>
            <person name="Zhou Z."/>
            <person name="Liu Y."/>
            <person name="Xu W."/>
            <person name="Pan J."/>
            <person name="Luo Z.H."/>
            <person name="Li M."/>
        </authorList>
    </citation>
    <scope>NUCLEOTIDE SEQUENCE [LARGE SCALE GENOMIC DNA]</scope>
    <source>
        <strain evidence="8">HyVt-535</strain>
    </source>
</reference>
<dbReference type="PANTHER" id="PTHR11735:SF11">
    <property type="entry name" value="TRNA THREONYLCARBAMOYLADENOSINE BIOSYNTHESIS PROTEIN TSAB"/>
    <property type="match status" value="1"/>
</dbReference>
<keyword evidence="5" id="KW-0819">tRNA processing</keyword>
<dbReference type="GO" id="GO:0005829">
    <property type="term" value="C:cytosol"/>
    <property type="evidence" value="ECO:0007669"/>
    <property type="project" value="TreeGrafter"/>
</dbReference>
<evidence type="ECO:0000256" key="2">
    <source>
        <dbReference type="ARBA" id="ARBA00010493"/>
    </source>
</evidence>
<comment type="caution">
    <text evidence="8">The sequence shown here is derived from an EMBL/GenBank/DDBJ whole genome shotgun (WGS) entry which is preliminary data.</text>
</comment>
<dbReference type="NCBIfam" id="TIGR03725">
    <property type="entry name" value="T6A_YeaZ"/>
    <property type="match status" value="1"/>
</dbReference>
<evidence type="ECO:0000256" key="4">
    <source>
        <dbReference type="ARBA" id="ARBA00022490"/>
    </source>
</evidence>
<evidence type="ECO:0000256" key="3">
    <source>
        <dbReference type="ARBA" id="ARBA00019012"/>
    </source>
</evidence>
<evidence type="ECO:0000259" key="7">
    <source>
        <dbReference type="Pfam" id="PF00814"/>
    </source>
</evidence>
<dbReference type="FunFam" id="3.30.420.40:FF:000097">
    <property type="entry name" value="tRNA threonylcarbamoyladenosine biosynthesis protein TsaB"/>
    <property type="match status" value="1"/>
</dbReference>